<reference evidence="1 2" key="1">
    <citation type="submission" date="2014-12" db="EMBL/GenBank/DDBJ databases">
        <title>Genome assembly of Enhygromyxa salina DSM 15201.</title>
        <authorList>
            <person name="Sharma G."/>
            <person name="Subramanian S."/>
        </authorList>
    </citation>
    <scope>NUCLEOTIDE SEQUENCE [LARGE SCALE GENOMIC DNA]</scope>
    <source>
        <strain evidence="1 2">DSM 15201</strain>
    </source>
</reference>
<accession>A0A0C1ZVN6</accession>
<evidence type="ECO:0000313" key="2">
    <source>
        <dbReference type="Proteomes" id="UP000031599"/>
    </source>
</evidence>
<protein>
    <submittedName>
        <fullName evidence="1">Uncharacterized protein</fullName>
    </submittedName>
</protein>
<dbReference type="Proteomes" id="UP000031599">
    <property type="component" value="Unassembled WGS sequence"/>
</dbReference>
<organism evidence="1 2">
    <name type="scientific">Enhygromyxa salina</name>
    <dbReference type="NCBI Taxonomy" id="215803"/>
    <lineage>
        <taxon>Bacteria</taxon>
        <taxon>Pseudomonadati</taxon>
        <taxon>Myxococcota</taxon>
        <taxon>Polyangia</taxon>
        <taxon>Nannocystales</taxon>
        <taxon>Nannocystaceae</taxon>
        <taxon>Enhygromyxa</taxon>
    </lineage>
</organism>
<dbReference type="AlphaFoldDB" id="A0A0C1ZVN6"/>
<proteinExistence type="predicted"/>
<sequence length="64" mass="7106">MNVVAGGFRWHRRVARTALNAKRRKGWPQGLMRVARALARGHARGPWSESVIVWAGGLTSLAEK</sequence>
<evidence type="ECO:0000313" key="1">
    <source>
        <dbReference type="EMBL" id="KIG15118.1"/>
    </source>
</evidence>
<dbReference type="EMBL" id="JMCC02000060">
    <property type="protein sequence ID" value="KIG15118.1"/>
    <property type="molecule type" value="Genomic_DNA"/>
</dbReference>
<gene>
    <name evidence="1" type="ORF">DB30_06026</name>
</gene>
<name>A0A0C1ZVN6_9BACT</name>
<comment type="caution">
    <text evidence="1">The sequence shown here is derived from an EMBL/GenBank/DDBJ whole genome shotgun (WGS) entry which is preliminary data.</text>
</comment>